<reference evidence="2 3" key="1">
    <citation type="submission" date="2018-06" db="EMBL/GenBank/DDBJ databases">
        <title>Genomic Encyclopedia of Type Strains, Phase IV (KMG-IV): sequencing the most valuable type-strain genomes for metagenomic binning, comparative biology and taxonomic classification.</title>
        <authorList>
            <person name="Goeker M."/>
        </authorList>
    </citation>
    <scope>NUCLEOTIDE SEQUENCE [LARGE SCALE GENOMIC DNA]</scope>
    <source>
        <strain evidence="2 3">DSM 25520</strain>
    </source>
</reference>
<dbReference type="AlphaFoldDB" id="A0A366H546"/>
<dbReference type="RefSeq" id="WP_170139948.1">
    <property type="nucleotide sequence ID" value="NZ_JACCEU010000006.1"/>
</dbReference>
<dbReference type="Gene3D" id="1.10.10.10">
    <property type="entry name" value="Winged helix-like DNA-binding domain superfamily/Winged helix DNA-binding domain"/>
    <property type="match status" value="1"/>
</dbReference>
<dbReference type="EMBL" id="QNRQ01000012">
    <property type="protein sequence ID" value="RBP36476.1"/>
    <property type="molecule type" value="Genomic_DNA"/>
</dbReference>
<dbReference type="GO" id="GO:0006950">
    <property type="term" value="P:response to stress"/>
    <property type="evidence" value="ECO:0007669"/>
    <property type="project" value="TreeGrafter"/>
</dbReference>
<feature type="domain" description="HTH marR-type" evidence="1">
    <location>
        <begin position="52"/>
        <end position="104"/>
    </location>
</feature>
<keyword evidence="3" id="KW-1185">Reference proteome</keyword>
<dbReference type="InterPro" id="IPR036390">
    <property type="entry name" value="WH_DNA-bd_sf"/>
</dbReference>
<sequence length="169" mass="19077">MTQRSAGLDVDSNRSWRHDNVGRMLLGGWGYFEAALMRKVHAAGFSMVRHVHFNVLRHLDFDGTRIVELAARAGITKGSMGQIVRECELLGLVKLQVDPRDGRAKVVSFDKLGMELMEVIRNAMIDVQNEMTEITGAEDMAVMLRALRLLRSRFTDDESVQAPRISVHR</sequence>
<dbReference type="PANTHER" id="PTHR33164">
    <property type="entry name" value="TRANSCRIPTIONAL REGULATOR, MARR FAMILY"/>
    <property type="match status" value="1"/>
</dbReference>
<dbReference type="SUPFAM" id="SSF46785">
    <property type="entry name" value="Winged helix' DNA-binding domain"/>
    <property type="match status" value="1"/>
</dbReference>
<evidence type="ECO:0000259" key="1">
    <source>
        <dbReference type="Pfam" id="PF12802"/>
    </source>
</evidence>
<accession>A0A366H546</accession>
<name>A0A366H546_9BURK</name>
<gene>
    <name evidence="2" type="ORF">DFR37_11255</name>
</gene>
<dbReference type="InterPro" id="IPR036388">
    <property type="entry name" value="WH-like_DNA-bd_sf"/>
</dbReference>
<evidence type="ECO:0000313" key="3">
    <source>
        <dbReference type="Proteomes" id="UP000253628"/>
    </source>
</evidence>
<organism evidence="2 3">
    <name type="scientific">Eoetvoesiella caeni</name>
    <dbReference type="NCBI Taxonomy" id="645616"/>
    <lineage>
        <taxon>Bacteria</taxon>
        <taxon>Pseudomonadati</taxon>
        <taxon>Pseudomonadota</taxon>
        <taxon>Betaproteobacteria</taxon>
        <taxon>Burkholderiales</taxon>
        <taxon>Alcaligenaceae</taxon>
        <taxon>Eoetvoesiella</taxon>
    </lineage>
</organism>
<dbReference type="Proteomes" id="UP000253628">
    <property type="component" value="Unassembled WGS sequence"/>
</dbReference>
<dbReference type="InterPro" id="IPR000835">
    <property type="entry name" value="HTH_MarR-typ"/>
</dbReference>
<protein>
    <submittedName>
        <fullName evidence="2">MarR family transcriptional regulator</fullName>
    </submittedName>
</protein>
<dbReference type="GO" id="GO:0003700">
    <property type="term" value="F:DNA-binding transcription factor activity"/>
    <property type="evidence" value="ECO:0007669"/>
    <property type="project" value="InterPro"/>
</dbReference>
<comment type="caution">
    <text evidence="2">The sequence shown here is derived from an EMBL/GenBank/DDBJ whole genome shotgun (WGS) entry which is preliminary data.</text>
</comment>
<dbReference type="PANTHER" id="PTHR33164:SF57">
    <property type="entry name" value="MARR-FAMILY TRANSCRIPTIONAL REGULATOR"/>
    <property type="match status" value="1"/>
</dbReference>
<dbReference type="Pfam" id="PF12802">
    <property type="entry name" value="MarR_2"/>
    <property type="match status" value="1"/>
</dbReference>
<proteinExistence type="predicted"/>
<evidence type="ECO:0000313" key="2">
    <source>
        <dbReference type="EMBL" id="RBP36476.1"/>
    </source>
</evidence>
<dbReference type="InterPro" id="IPR039422">
    <property type="entry name" value="MarR/SlyA-like"/>
</dbReference>